<evidence type="ECO:0000256" key="3">
    <source>
        <dbReference type="ARBA" id="ARBA00022884"/>
    </source>
</evidence>
<accession>A0A9N9F228</accession>
<keyword evidence="4 6" id="KW-0539">Nucleus</keyword>
<comment type="similarity">
    <text evidence="2 6">Belongs to the eukaryotic ribosomal protein eL8 family.</text>
</comment>
<evidence type="ECO:0000256" key="2">
    <source>
        <dbReference type="ARBA" id="ARBA00007337"/>
    </source>
</evidence>
<sequence>MPKEKKEPKTKKEKKEKKEKSHKEKKEKHSSKHKESKGSKKSIVNDDNAMEVDLPVAKIAKVETPVETKSDKGLIVHYDLRALIPFAQPLASEEFTLEIMKTVRQAAKKRQCRRGVKETVKAIRKQQKGFVVMAGDVSPMDVISHIPVLCEDNEIPFVFIPSRADLGFSCATKRPTSVIMVVPDRKTEDNNEYNEQYETCLTKVKELSNS</sequence>
<evidence type="ECO:0000256" key="1">
    <source>
        <dbReference type="ARBA" id="ARBA00004604"/>
    </source>
</evidence>
<feature type="domain" description="Ribosomal protein eL8/eL30/eS12/Gadd45" evidence="8">
    <location>
        <begin position="99"/>
        <end position="186"/>
    </location>
</feature>
<dbReference type="GO" id="GO:0003723">
    <property type="term" value="F:RNA binding"/>
    <property type="evidence" value="ECO:0007669"/>
    <property type="project" value="UniProtKB-UniRule"/>
</dbReference>
<evidence type="ECO:0000313" key="9">
    <source>
        <dbReference type="EMBL" id="CAG8503168.1"/>
    </source>
</evidence>
<reference evidence="9" key="1">
    <citation type="submission" date="2021-06" db="EMBL/GenBank/DDBJ databases">
        <authorList>
            <person name="Kallberg Y."/>
            <person name="Tangrot J."/>
            <person name="Rosling A."/>
        </authorList>
    </citation>
    <scope>NUCLEOTIDE SEQUENCE</scope>
    <source>
        <strain evidence="9">87-6 pot B 2015</strain>
    </source>
</reference>
<dbReference type="SUPFAM" id="SSF55315">
    <property type="entry name" value="L30e-like"/>
    <property type="match status" value="1"/>
</dbReference>
<dbReference type="EMBL" id="CAJVPP010000676">
    <property type="protein sequence ID" value="CAG8503168.1"/>
    <property type="molecule type" value="Genomic_DNA"/>
</dbReference>
<comment type="subcellular location">
    <subcellularLocation>
        <location evidence="1 6">Nucleus</location>
        <location evidence="1 6">Nucleolus</location>
    </subcellularLocation>
</comment>
<evidence type="ECO:0000259" key="8">
    <source>
        <dbReference type="Pfam" id="PF01248"/>
    </source>
</evidence>
<name>A0A9N9F228_FUNMO</name>
<keyword evidence="5 6" id="KW-0687">Ribonucleoprotein</keyword>
<comment type="function">
    <text evidence="6">Common component of the spliceosome and rRNA processing machinery.</text>
</comment>
<keyword evidence="10" id="KW-1185">Reference proteome</keyword>
<dbReference type="InterPro" id="IPR004037">
    <property type="entry name" value="Ribosomal_eL8-like_CS"/>
</dbReference>
<feature type="compositionally biased region" description="Basic residues" evidence="7">
    <location>
        <begin position="25"/>
        <end position="35"/>
    </location>
</feature>
<dbReference type="AlphaFoldDB" id="A0A9N9F228"/>
<proteinExistence type="inferred from homology"/>
<dbReference type="Pfam" id="PF01248">
    <property type="entry name" value="Ribosomal_L7Ae"/>
    <property type="match status" value="1"/>
</dbReference>
<comment type="caution">
    <text evidence="9">The sequence shown here is derived from an EMBL/GenBank/DDBJ whole genome shotgun (WGS) entry which is preliminary data.</text>
</comment>
<dbReference type="PROSITE" id="PS01082">
    <property type="entry name" value="RIBOSOMAL_L7AE"/>
    <property type="match status" value="1"/>
</dbReference>
<dbReference type="Proteomes" id="UP000789375">
    <property type="component" value="Unassembled WGS sequence"/>
</dbReference>
<dbReference type="PANTHER" id="PTHR23105">
    <property type="entry name" value="RIBOSOMAL PROTEIN L7AE FAMILY MEMBER"/>
    <property type="match status" value="1"/>
</dbReference>
<comment type="function">
    <text evidence="6">Required for ribosome biogenesis. Part of a complex which catalyzes pseudouridylation of rRNA. This involves the isomerization of uridine such that the ribose is subsequently attached to C5, instead of the normal N1. Pseudouridine ('psi') residues may serve to stabilize the conformation of rRNAs.</text>
</comment>
<keyword evidence="3 6" id="KW-0694">RNA-binding</keyword>
<dbReference type="GO" id="GO:0000398">
    <property type="term" value="P:mRNA splicing, via spliceosome"/>
    <property type="evidence" value="ECO:0007669"/>
    <property type="project" value="UniProtKB-UniRule"/>
</dbReference>
<protein>
    <recommendedName>
        <fullName evidence="6">H/ACA ribonucleoprotein complex subunit 2</fullName>
    </recommendedName>
    <alternativeName>
        <fullName evidence="6">Nucleolar protein family A member 2</fullName>
    </alternativeName>
</protein>
<dbReference type="InterPro" id="IPR004038">
    <property type="entry name" value="Ribosomal_eL8/eL30/eS12/Gad45"/>
</dbReference>
<gene>
    <name evidence="9" type="ORF">FMOSSE_LOCUS4145</name>
</gene>
<dbReference type="InterPro" id="IPR002415">
    <property type="entry name" value="H/ACA_rnp_Nhp2-like"/>
</dbReference>
<dbReference type="PRINTS" id="PR00883">
    <property type="entry name" value="NUCLEARHMG"/>
</dbReference>
<dbReference type="GO" id="GO:0042254">
    <property type="term" value="P:ribosome biogenesis"/>
    <property type="evidence" value="ECO:0007669"/>
    <property type="project" value="InterPro"/>
</dbReference>
<dbReference type="InterPro" id="IPR018492">
    <property type="entry name" value="Ribosomal_eL8/Nhp2"/>
</dbReference>
<dbReference type="PRINTS" id="PR00881">
    <property type="entry name" value="L7ARS6FAMILY"/>
</dbReference>
<evidence type="ECO:0000256" key="6">
    <source>
        <dbReference type="RuleBase" id="RU366039"/>
    </source>
</evidence>
<evidence type="ECO:0000256" key="7">
    <source>
        <dbReference type="SAM" id="MobiDB-lite"/>
    </source>
</evidence>
<dbReference type="Gene3D" id="3.30.1330.30">
    <property type="match status" value="1"/>
</dbReference>
<feature type="region of interest" description="Disordered" evidence="7">
    <location>
        <begin position="1"/>
        <end position="47"/>
    </location>
</feature>
<dbReference type="GO" id="GO:0031429">
    <property type="term" value="C:box H/ACA snoRNP complex"/>
    <property type="evidence" value="ECO:0007669"/>
    <property type="project" value="UniProtKB-UniRule"/>
</dbReference>
<organism evidence="9 10">
    <name type="scientific">Funneliformis mosseae</name>
    <name type="common">Endomycorrhizal fungus</name>
    <name type="synonym">Glomus mosseae</name>
    <dbReference type="NCBI Taxonomy" id="27381"/>
    <lineage>
        <taxon>Eukaryota</taxon>
        <taxon>Fungi</taxon>
        <taxon>Fungi incertae sedis</taxon>
        <taxon>Mucoromycota</taxon>
        <taxon>Glomeromycotina</taxon>
        <taxon>Glomeromycetes</taxon>
        <taxon>Glomerales</taxon>
        <taxon>Glomeraceae</taxon>
        <taxon>Funneliformis</taxon>
    </lineage>
</organism>
<dbReference type="InterPro" id="IPR050257">
    <property type="entry name" value="eL8/uL1-like"/>
</dbReference>
<dbReference type="InterPro" id="IPR029064">
    <property type="entry name" value="Ribosomal_eL30-like_sf"/>
</dbReference>
<evidence type="ECO:0000256" key="5">
    <source>
        <dbReference type="ARBA" id="ARBA00023274"/>
    </source>
</evidence>
<evidence type="ECO:0000256" key="4">
    <source>
        <dbReference type="ARBA" id="ARBA00023242"/>
    </source>
</evidence>
<evidence type="ECO:0000313" key="10">
    <source>
        <dbReference type="Proteomes" id="UP000789375"/>
    </source>
</evidence>
<dbReference type="GO" id="GO:0031120">
    <property type="term" value="P:snRNA pseudouridine synthesis"/>
    <property type="evidence" value="ECO:0007669"/>
    <property type="project" value="UniProtKB-UniRule"/>
</dbReference>